<feature type="region of interest" description="Disordered" evidence="1">
    <location>
        <begin position="56"/>
        <end position="81"/>
    </location>
</feature>
<name>A0A8H6D8F4_9HYPO</name>
<feature type="compositionally biased region" description="Polar residues" evidence="1">
    <location>
        <begin position="155"/>
        <end position="173"/>
    </location>
</feature>
<accession>A0A8H6D8F4</accession>
<organism evidence="2 3">
    <name type="scientific">Fusarium mundagurra</name>
    <dbReference type="NCBI Taxonomy" id="1567541"/>
    <lineage>
        <taxon>Eukaryota</taxon>
        <taxon>Fungi</taxon>
        <taxon>Dikarya</taxon>
        <taxon>Ascomycota</taxon>
        <taxon>Pezizomycotina</taxon>
        <taxon>Sordariomycetes</taxon>
        <taxon>Hypocreomycetidae</taxon>
        <taxon>Hypocreales</taxon>
        <taxon>Nectriaceae</taxon>
        <taxon>Fusarium</taxon>
        <taxon>Fusarium fujikuroi species complex</taxon>
    </lineage>
</organism>
<feature type="region of interest" description="Disordered" evidence="1">
    <location>
        <begin position="126"/>
        <end position="184"/>
    </location>
</feature>
<keyword evidence="3" id="KW-1185">Reference proteome</keyword>
<reference evidence="2 3" key="1">
    <citation type="submission" date="2020-05" db="EMBL/GenBank/DDBJ databases">
        <title>Identification and distribution of gene clusters putatively required for synthesis of sphingolipid metabolism inhibitors in phylogenetically diverse species of the filamentous fungus Fusarium.</title>
        <authorList>
            <person name="Kim H.-S."/>
            <person name="Busman M."/>
            <person name="Brown D.W."/>
            <person name="Divon H."/>
            <person name="Uhlig S."/>
            <person name="Proctor R.H."/>
        </authorList>
    </citation>
    <scope>NUCLEOTIDE SEQUENCE [LARGE SCALE GENOMIC DNA]</scope>
    <source>
        <strain evidence="2 3">NRRL 66235</strain>
    </source>
</reference>
<dbReference type="EMBL" id="JAAOAN010000395">
    <property type="protein sequence ID" value="KAF5708251.1"/>
    <property type="molecule type" value="Genomic_DNA"/>
</dbReference>
<evidence type="ECO:0000313" key="2">
    <source>
        <dbReference type="EMBL" id="KAF5708251.1"/>
    </source>
</evidence>
<dbReference type="OrthoDB" id="4837923at2759"/>
<feature type="region of interest" description="Disordered" evidence="1">
    <location>
        <begin position="1"/>
        <end position="23"/>
    </location>
</feature>
<protein>
    <submittedName>
        <fullName evidence="2">Uncharacterized protein</fullName>
    </submittedName>
</protein>
<dbReference type="AlphaFoldDB" id="A0A8H6D8F4"/>
<sequence length="797" mass="87917">MEGYDDNDSRCLPRMPRIFTPPDTQPEVVLFSAAADDESSSKSKILHELAACDTETDDTACHDKEEEAEAGPSNAPHSTLMSPGVFRIKDIRPSQSFQPSNDFVSANDYVPDETVERLKDIVNKVHALNRDPDENQISSSGEATPTGRSLEVDSFKSSTPDQAPQPLTRSRLQSIPDASPNNLGAVYDRLQNTNEGSQVATHGSDMSRLAGLDTSSINTNAREAASEDEHQAYYIFDPRSSGSAYFMYRDTEENDGFKIEKVSFKYSAREPGVRAYYLEASDKDQGVLRHESHETLWRLDPSQVPAVIIDTESSASREAEAEVGDPLYAGEEATQSIARKVSDRLQKIRHLREHLHVINGKGQQVPEAKGLYLIGDKDIRDVVSIVLDETLKNGHIELPKRTPTTTGSSESRPLPRLDENLNAILVPSPMAIDPATTINLPSTSYTNINATDMQVHTKTRGGASEATTTVVTRRSIAEITWSRAYPANYDSSTRTHCRTVSDCCSPTHGGSRSCPDDRRQSYQGLTKDESVLRHYATPKSTAEILADIMCNKSFEQQLRVSDGTVITSFPRLFSRDCTTDLTLQTESDQPKKHTPSTLYQDGVDAHCGVEELAASSSSAEPSNIYSYHNPLFAANPFRPHPTKLTAAGRRLPTPLAAERKLSASLDADTQRRLSTQVAGIEEEEMIDSQNGSRQSLMDKIKQGGHKLFHKNHFRKPTGGAPIRIAENDTSPGGFLRSRDSIAREPTPEPPKPDDEEIYEAMEGSKLKVPHHREGTCSEDNQPHECVNDLSSRDISPK</sequence>
<proteinExistence type="predicted"/>
<feature type="compositionally biased region" description="Basic and acidic residues" evidence="1">
    <location>
        <begin position="771"/>
        <end position="797"/>
    </location>
</feature>
<feature type="compositionally biased region" description="Basic and acidic residues" evidence="1">
    <location>
        <begin position="736"/>
        <end position="752"/>
    </location>
</feature>
<comment type="caution">
    <text evidence="2">The sequence shown here is derived from an EMBL/GenBank/DDBJ whole genome shotgun (WGS) entry which is preliminary data.</text>
</comment>
<feature type="compositionally biased region" description="Polar residues" evidence="1">
    <location>
        <begin position="135"/>
        <end position="147"/>
    </location>
</feature>
<evidence type="ECO:0000256" key="1">
    <source>
        <dbReference type="SAM" id="MobiDB-lite"/>
    </source>
</evidence>
<dbReference type="Proteomes" id="UP000544331">
    <property type="component" value="Unassembled WGS sequence"/>
</dbReference>
<evidence type="ECO:0000313" key="3">
    <source>
        <dbReference type="Proteomes" id="UP000544331"/>
    </source>
</evidence>
<feature type="region of interest" description="Disordered" evidence="1">
    <location>
        <begin position="713"/>
        <end position="797"/>
    </location>
</feature>
<gene>
    <name evidence="2" type="ORF">FMUND_10667</name>
</gene>